<dbReference type="RefSeq" id="WP_114060424.1">
    <property type="nucleotide sequence ID" value="NZ_CP029495.1"/>
</dbReference>
<reference evidence="6 8" key="2">
    <citation type="submission" date="2024-05" db="EMBL/GenBank/DDBJ databases">
        <authorList>
            <person name="De Oliveira J.P."/>
            <person name="Noriler S.A."/>
            <person name="De Oliveira A.G."/>
            <person name="Sipoli D.S."/>
        </authorList>
    </citation>
    <scope>NUCLEOTIDE SEQUENCE [LARGE SCALE GENOMIC DNA]</scope>
    <source>
        <strain evidence="6 8">LABIM192</strain>
    </source>
</reference>
<evidence type="ECO:0000256" key="3">
    <source>
        <dbReference type="ARBA" id="ARBA00022737"/>
    </source>
</evidence>
<evidence type="ECO:0000256" key="4">
    <source>
        <dbReference type="ARBA" id="ARBA00023315"/>
    </source>
</evidence>
<evidence type="ECO:0000313" key="5">
    <source>
        <dbReference type="EMBL" id="AXE34742.1"/>
    </source>
</evidence>
<sequence length="230" mass="26444">MLSTENKYLLAKDEHGNLSEWKKIAFLKHFITKDFIEIGDYTYYDASFTDENPEDFENTNVLYFPTNGTRLRIGKFCCLANKCKFAMSGSVHPINSFTAYPLFWNHLYNPEVKSFADIDPGPEHYHKTYGDTEIGNDVWVGYDALVLPGVKIGDGAIVGARSVVTKDVPPYAIVAGNPAKIIRKRFDDPTIQRLLELQWWDWRMDDIMAAYDAIMHCRLDELGRFAKQQR</sequence>
<dbReference type="CDD" id="cd03349">
    <property type="entry name" value="LbH_XAT"/>
    <property type="match status" value="1"/>
</dbReference>
<dbReference type="EMBL" id="CP029554">
    <property type="protein sequence ID" value="AXE34742.1"/>
    <property type="molecule type" value="Genomic_DNA"/>
</dbReference>
<dbReference type="InterPro" id="IPR050179">
    <property type="entry name" value="Trans_hexapeptide_repeat"/>
</dbReference>
<dbReference type="KEGG" id="chri:DK842_05310"/>
<gene>
    <name evidence="6" type="ORF">ABI908_17940</name>
    <name evidence="5" type="ORF">DK843_10835</name>
</gene>
<name>A0A344UHJ4_9NEIS</name>
<comment type="similarity">
    <text evidence="1">Belongs to the transferase hexapeptide repeat family.</text>
</comment>
<dbReference type="Gene3D" id="2.160.10.10">
    <property type="entry name" value="Hexapeptide repeat proteins"/>
    <property type="match status" value="1"/>
</dbReference>
<organism evidence="5 7">
    <name type="scientific">Chromobacterium phragmitis</name>
    <dbReference type="NCBI Taxonomy" id="2202141"/>
    <lineage>
        <taxon>Bacteria</taxon>
        <taxon>Pseudomonadati</taxon>
        <taxon>Pseudomonadota</taxon>
        <taxon>Betaproteobacteria</taxon>
        <taxon>Neisseriales</taxon>
        <taxon>Chromobacteriaceae</taxon>
        <taxon>Chromobacterium</taxon>
    </lineage>
</organism>
<dbReference type="KEGG" id="chrb:DK843_10835"/>
<dbReference type="InterPro" id="IPR001451">
    <property type="entry name" value="Hexapep"/>
</dbReference>
<keyword evidence="2 6" id="KW-0808">Transferase</keyword>
<dbReference type="PANTHER" id="PTHR43300">
    <property type="entry name" value="ACETYLTRANSFERASE"/>
    <property type="match status" value="1"/>
</dbReference>
<reference evidence="5 7" key="1">
    <citation type="submission" date="2018-05" db="EMBL/GenBank/DDBJ databases">
        <title>Genome sequencing, assembly and analysis of the novel insecticidal bacterium, Chromobacterium phragmitis.</title>
        <authorList>
            <person name="Sparks M.E."/>
            <person name="Blackburn M.B."/>
            <person name="Gundersen-Rindal D.E."/>
        </authorList>
    </citation>
    <scope>NUCLEOTIDE SEQUENCE [LARGE SCALE GENOMIC DNA]</scope>
    <source>
        <strain evidence="5">IIBBL 274-1</strain>
    </source>
</reference>
<keyword evidence="4 6" id="KW-0012">Acyltransferase</keyword>
<dbReference type="PANTHER" id="PTHR43300:SF11">
    <property type="entry name" value="ACETYLTRANSFERASE RV3034C-RELATED"/>
    <property type="match status" value="1"/>
</dbReference>
<proteinExistence type="inferred from homology"/>
<evidence type="ECO:0000313" key="8">
    <source>
        <dbReference type="Proteomes" id="UP001462502"/>
    </source>
</evidence>
<dbReference type="Proteomes" id="UP001462502">
    <property type="component" value="Unassembled WGS sequence"/>
</dbReference>
<evidence type="ECO:0000313" key="6">
    <source>
        <dbReference type="EMBL" id="MEO9385982.1"/>
    </source>
</evidence>
<keyword evidence="3" id="KW-0677">Repeat</keyword>
<dbReference type="Pfam" id="PF00132">
    <property type="entry name" value="Hexapep"/>
    <property type="match status" value="1"/>
</dbReference>
<dbReference type="PROSITE" id="PS00101">
    <property type="entry name" value="HEXAPEP_TRANSFERASES"/>
    <property type="match status" value="1"/>
</dbReference>
<dbReference type="InterPro" id="IPR018357">
    <property type="entry name" value="Hexapep_transf_CS"/>
</dbReference>
<dbReference type="Proteomes" id="UP000252038">
    <property type="component" value="Chromosome"/>
</dbReference>
<dbReference type="EC" id="2.3.1.-" evidence="6"/>
<dbReference type="SUPFAM" id="SSF51161">
    <property type="entry name" value="Trimeric LpxA-like enzymes"/>
    <property type="match status" value="1"/>
</dbReference>
<evidence type="ECO:0000256" key="1">
    <source>
        <dbReference type="ARBA" id="ARBA00007274"/>
    </source>
</evidence>
<dbReference type="OrthoDB" id="272049at2"/>
<evidence type="ECO:0000256" key="2">
    <source>
        <dbReference type="ARBA" id="ARBA00022679"/>
    </source>
</evidence>
<dbReference type="AlphaFoldDB" id="A0A344UHJ4"/>
<dbReference type="GO" id="GO:0016746">
    <property type="term" value="F:acyltransferase activity"/>
    <property type="evidence" value="ECO:0007669"/>
    <property type="project" value="UniProtKB-KW"/>
</dbReference>
<protein>
    <submittedName>
        <fullName evidence="6">CatB-related O-acetyltransferase</fullName>
        <ecNumber evidence="6">2.3.1.-</ecNumber>
    </submittedName>
</protein>
<evidence type="ECO:0000313" key="7">
    <source>
        <dbReference type="Proteomes" id="UP000252038"/>
    </source>
</evidence>
<dbReference type="InterPro" id="IPR011004">
    <property type="entry name" value="Trimer_LpxA-like_sf"/>
</dbReference>
<dbReference type="EMBL" id="JBDXMI010000001">
    <property type="protein sequence ID" value="MEO9385982.1"/>
    <property type="molecule type" value="Genomic_DNA"/>
</dbReference>
<accession>A0A344UHJ4</accession>
<keyword evidence="8" id="KW-1185">Reference proteome</keyword>